<dbReference type="GO" id="GO:0001708">
    <property type="term" value="P:cell fate specification"/>
    <property type="evidence" value="ECO:0007669"/>
    <property type="project" value="InterPro"/>
</dbReference>
<sequence length="338" mass="38130">MIQFFTALLLSSALVYEVSCSGYMEIRLKSEYRQEATIEISQGLSTTYVSRSTTYLSLPTVLQAGKVRKLGKFPIEFNGTMYKLSINGGRVEELGINGSTHTALFTPTRGVLSPKQLHLPLNGLELIFECDKNFRGSKCDRFCFYSCDEGAENNNLKVNTDYSVDLTKLPELVKRFKESTKVDNEIRTVEIKEDDEEEEEEEISKPSKRKSVFQDLFKSIMALQDEIVHRESSPVSIGISFDNDSESKSSWDPKRKERKDPYPMSLVKSILLDKSAELDRKHEALTKDSGSRKSIMRHRESTPSRFAVDDGPVGGMDVSKMLGPLMSMGSPLPFLFGR</sequence>
<evidence type="ECO:0000256" key="1">
    <source>
        <dbReference type="SAM" id="MobiDB-lite"/>
    </source>
</evidence>
<dbReference type="RefSeq" id="XP_003094152.2">
    <property type="nucleotide sequence ID" value="XM_003094104.2"/>
</dbReference>
<dbReference type="GeneID" id="9812269"/>
<feature type="region of interest" description="Disordered" evidence="1">
    <location>
        <begin position="286"/>
        <end position="312"/>
    </location>
</feature>
<dbReference type="GO" id="GO:0007219">
    <property type="term" value="P:Notch signaling pathway"/>
    <property type="evidence" value="ECO:0007669"/>
    <property type="project" value="InterPro"/>
</dbReference>
<dbReference type="InterPro" id="IPR039178">
    <property type="entry name" value="Lag2"/>
</dbReference>
<dbReference type="CTD" id="9812269"/>
<evidence type="ECO:0000313" key="4">
    <source>
        <dbReference type="Proteomes" id="UP000483820"/>
    </source>
</evidence>
<accession>A0A6A5GYE7</accession>
<proteinExistence type="predicted"/>
<reference evidence="3 4" key="1">
    <citation type="submission" date="2019-12" db="EMBL/GenBank/DDBJ databases">
        <title>Chromosome-level assembly of the Caenorhabditis remanei genome.</title>
        <authorList>
            <person name="Teterina A.A."/>
            <person name="Willis J.H."/>
            <person name="Phillips P.C."/>
        </authorList>
    </citation>
    <scope>NUCLEOTIDE SEQUENCE [LARGE SCALE GENOMIC DNA]</scope>
    <source>
        <strain evidence="3 4">PX506</strain>
        <tissue evidence="3">Whole organism</tissue>
    </source>
</reference>
<dbReference type="EMBL" id="WUAV01000004">
    <property type="protein sequence ID" value="KAF1759721.1"/>
    <property type="molecule type" value="Genomic_DNA"/>
</dbReference>
<dbReference type="Proteomes" id="UP000483820">
    <property type="component" value="Chromosome IV"/>
</dbReference>
<dbReference type="KEGG" id="crq:GCK72_016188"/>
<evidence type="ECO:0000313" key="3">
    <source>
        <dbReference type="EMBL" id="KAF1759721.1"/>
    </source>
</evidence>
<evidence type="ECO:0000256" key="2">
    <source>
        <dbReference type="SAM" id="SignalP"/>
    </source>
</evidence>
<dbReference type="PANTHER" id="PTHR22669">
    <property type="entry name" value="DELTA/SERRATE/LAG-2 DOMAIN PROTEIN"/>
    <property type="match status" value="1"/>
</dbReference>
<feature type="signal peptide" evidence="2">
    <location>
        <begin position="1"/>
        <end position="20"/>
    </location>
</feature>
<feature type="compositionally biased region" description="Basic and acidic residues" evidence="1">
    <location>
        <begin position="245"/>
        <end position="260"/>
    </location>
</feature>
<feature type="chain" id="PRO_5025386762" evidence="2">
    <location>
        <begin position="21"/>
        <end position="338"/>
    </location>
</feature>
<gene>
    <name evidence="3" type="ORF">GCK72_016188</name>
</gene>
<dbReference type="PANTHER" id="PTHR22669:SF17">
    <property type="entry name" value="SECRETED PROTEIN"/>
    <property type="match status" value="1"/>
</dbReference>
<organism evidence="3 4">
    <name type="scientific">Caenorhabditis remanei</name>
    <name type="common">Caenorhabditis vulgaris</name>
    <dbReference type="NCBI Taxonomy" id="31234"/>
    <lineage>
        <taxon>Eukaryota</taxon>
        <taxon>Metazoa</taxon>
        <taxon>Ecdysozoa</taxon>
        <taxon>Nematoda</taxon>
        <taxon>Chromadorea</taxon>
        <taxon>Rhabditida</taxon>
        <taxon>Rhabditina</taxon>
        <taxon>Rhabditomorpha</taxon>
        <taxon>Rhabditoidea</taxon>
        <taxon>Rhabditidae</taxon>
        <taxon>Peloderinae</taxon>
        <taxon>Caenorhabditis</taxon>
    </lineage>
</organism>
<keyword evidence="2" id="KW-0732">Signal</keyword>
<feature type="compositionally biased region" description="Basic and acidic residues" evidence="1">
    <location>
        <begin position="286"/>
        <end position="302"/>
    </location>
</feature>
<dbReference type="AlphaFoldDB" id="A0A6A5GYE7"/>
<protein>
    <submittedName>
        <fullName evidence="3">Uncharacterized protein</fullName>
    </submittedName>
</protein>
<feature type="region of interest" description="Disordered" evidence="1">
    <location>
        <begin position="236"/>
        <end position="260"/>
    </location>
</feature>
<dbReference type="GO" id="GO:0005886">
    <property type="term" value="C:plasma membrane"/>
    <property type="evidence" value="ECO:0007669"/>
    <property type="project" value="TreeGrafter"/>
</dbReference>
<dbReference type="GO" id="GO:0005112">
    <property type="term" value="F:Notch binding"/>
    <property type="evidence" value="ECO:0007669"/>
    <property type="project" value="InterPro"/>
</dbReference>
<comment type="caution">
    <text evidence="3">The sequence shown here is derived from an EMBL/GenBank/DDBJ whole genome shotgun (WGS) entry which is preliminary data.</text>
</comment>
<name>A0A6A5GYE7_CAERE</name>